<name>A0A1L3ET70_9GAMM</name>
<dbReference type="Pfam" id="PF13231">
    <property type="entry name" value="PMT_2"/>
    <property type="match status" value="1"/>
</dbReference>
<keyword evidence="11" id="KW-1185">Reference proteome</keyword>
<feature type="transmembrane region" description="Helical" evidence="8">
    <location>
        <begin position="20"/>
        <end position="37"/>
    </location>
</feature>
<feature type="transmembrane region" description="Helical" evidence="8">
    <location>
        <begin position="163"/>
        <end position="193"/>
    </location>
</feature>
<keyword evidence="4" id="KW-0808">Transferase</keyword>
<dbReference type="KEGG" id="lrz:BJI69_10110"/>
<evidence type="ECO:0000256" key="5">
    <source>
        <dbReference type="ARBA" id="ARBA00022692"/>
    </source>
</evidence>
<dbReference type="GO" id="GO:0009103">
    <property type="term" value="P:lipopolysaccharide biosynthetic process"/>
    <property type="evidence" value="ECO:0007669"/>
    <property type="project" value="UniProtKB-ARBA"/>
</dbReference>
<evidence type="ECO:0000256" key="8">
    <source>
        <dbReference type="SAM" id="Phobius"/>
    </source>
</evidence>
<feature type="transmembrane region" description="Helical" evidence="8">
    <location>
        <begin position="281"/>
        <end position="298"/>
    </location>
</feature>
<dbReference type="RefSeq" id="WP_046967875.1">
    <property type="nucleotide sequence ID" value="NZ_CP017480.1"/>
</dbReference>
<evidence type="ECO:0000256" key="6">
    <source>
        <dbReference type="ARBA" id="ARBA00022989"/>
    </source>
</evidence>
<evidence type="ECO:0000256" key="4">
    <source>
        <dbReference type="ARBA" id="ARBA00022679"/>
    </source>
</evidence>
<keyword evidence="2" id="KW-1003">Cell membrane</keyword>
<evidence type="ECO:0000313" key="10">
    <source>
        <dbReference type="EMBL" id="APG04214.1"/>
    </source>
</evidence>
<dbReference type="GO" id="GO:0005886">
    <property type="term" value="C:plasma membrane"/>
    <property type="evidence" value="ECO:0007669"/>
    <property type="project" value="UniProtKB-SubCell"/>
</dbReference>
<dbReference type="Proteomes" id="UP000182987">
    <property type="component" value="Chromosome"/>
</dbReference>
<evidence type="ECO:0000256" key="7">
    <source>
        <dbReference type="ARBA" id="ARBA00023136"/>
    </source>
</evidence>
<evidence type="ECO:0000256" key="1">
    <source>
        <dbReference type="ARBA" id="ARBA00004651"/>
    </source>
</evidence>
<dbReference type="GO" id="GO:0016763">
    <property type="term" value="F:pentosyltransferase activity"/>
    <property type="evidence" value="ECO:0007669"/>
    <property type="project" value="TreeGrafter"/>
</dbReference>
<organism evidence="10 11">
    <name type="scientific">Luteibacter rhizovicinus DSM 16549</name>
    <dbReference type="NCBI Taxonomy" id="1440763"/>
    <lineage>
        <taxon>Bacteria</taxon>
        <taxon>Pseudomonadati</taxon>
        <taxon>Pseudomonadota</taxon>
        <taxon>Gammaproteobacteria</taxon>
        <taxon>Lysobacterales</taxon>
        <taxon>Rhodanobacteraceae</taxon>
        <taxon>Luteibacter</taxon>
    </lineage>
</organism>
<protein>
    <recommendedName>
        <fullName evidence="9">Glycosyltransferase RgtA/B/C/D-like domain-containing protein</fullName>
    </recommendedName>
</protein>
<dbReference type="PANTHER" id="PTHR33908">
    <property type="entry name" value="MANNOSYLTRANSFERASE YKCB-RELATED"/>
    <property type="match status" value="1"/>
</dbReference>
<evidence type="ECO:0000259" key="9">
    <source>
        <dbReference type="Pfam" id="PF13231"/>
    </source>
</evidence>
<accession>A0A1L3ET70</accession>
<proteinExistence type="predicted"/>
<evidence type="ECO:0000256" key="3">
    <source>
        <dbReference type="ARBA" id="ARBA00022676"/>
    </source>
</evidence>
<evidence type="ECO:0000313" key="11">
    <source>
        <dbReference type="Proteomes" id="UP000182987"/>
    </source>
</evidence>
<feature type="domain" description="Glycosyltransferase RgtA/B/C/D-like" evidence="9">
    <location>
        <begin position="65"/>
        <end position="223"/>
    </location>
</feature>
<dbReference type="InterPro" id="IPR038731">
    <property type="entry name" value="RgtA/B/C-like"/>
</dbReference>
<gene>
    <name evidence="10" type="ORF">BJI69_10110</name>
</gene>
<dbReference type="InterPro" id="IPR050297">
    <property type="entry name" value="LipidA_mod_glycosyltrf_83"/>
</dbReference>
<feature type="transmembrane region" description="Helical" evidence="8">
    <location>
        <begin position="330"/>
        <end position="354"/>
    </location>
</feature>
<feature type="transmembrane region" description="Helical" evidence="8">
    <location>
        <begin position="57"/>
        <end position="76"/>
    </location>
</feature>
<dbReference type="AlphaFoldDB" id="A0A1L3ET70"/>
<feature type="transmembrane region" description="Helical" evidence="8">
    <location>
        <begin position="88"/>
        <end position="105"/>
    </location>
</feature>
<feature type="transmembrane region" description="Helical" evidence="8">
    <location>
        <begin position="134"/>
        <end position="156"/>
    </location>
</feature>
<dbReference type="EMBL" id="CP017480">
    <property type="protein sequence ID" value="APG04214.1"/>
    <property type="molecule type" value="Genomic_DNA"/>
</dbReference>
<keyword evidence="5 8" id="KW-0812">Transmembrane</keyword>
<evidence type="ECO:0000256" key="2">
    <source>
        <dbReference type="ARBA" id="ARBA00022475"/>
    </source>
</evidence>
<dbReference type="PANTHER" id="PTHR33908:SF11">
    <property type="entry name" value="MEMBRANE PROTEIN"/>
    <property type="match status" value="1"/>
</dbReference>
<comment type="subcellular location">
    <subcellularLocation>
        <location evidence="1">Cell membrane</location>
        <topology evidence="1">Multi-pass membrane protein</topology>
    </subcellularLocation>
</comment>
<sequence length="508" mass="56530">MSNRDLPKPATTAPRPQGGIVPLLVIAGLFGLAHVLTNGQYGFHRDELQFLSDAQHLDWGFVPYPPLTSALVLLGLKTFGLSLMGLRLFSVVAQSAVILISGLMARDLGGSRQAQAFATIAVGLSPAPMSNATMFQYSSFDMLWWVLIAWSVIRLLRDDNPRWWVAIGLFAGLGLQTKYSIAFELTGVVIGLLLTDARRYLAGRWLWVGVGVALLVFAPNLIWLARHDFISYRFLESIHARDVNEGRAEGFLRDQFLINANLFAAPVWIAGLWGYFRTPRYRMLAWMYVTPLLLFMLLRGRFYYVSAAYPMLLAMGSVLGERWLRTLHQAWRTTIAVLIFSGVAAIGIYAAMIIMPVTTNGPLRDFALKRNYDLREKVGWNEMVARVADIRDALPAERQVNLGIVVGNYGEQGAIALLGKAYGLPAPITAVNSGWLRGYPQTPPQTVIVLGSSRERADELFVDCRLAGHSDNAWGVVNEESRDHPDIFVCGPARKPWSELWPHEPEFG</sequence>
<keyword evidence="7 8" id="KW-0472">Membrane</keyword>
<feature type="transmembrane region" description="Helical" evidence="8">
    <location>
        <begin position="256"/>
        <end position="275"/>
    </location>
</feature>
<keyword evidence="6 8" id="KW-1133">Transmembrane helix</keyword>
<reference evidence="11" key="1">
    <citation type="submission" date="2016-09" db="EMBL/GenBank/DDBJ databases">
        <authorList>
            <person name="Lysoe E."/>
        </authorList>
    </citation>
    <scope>NUCLEOTIDE SEQUENCE [LARGE SCALE GENOMIC DNA]</scope>
    <source>
        <strain evidence="11">LJ96T</strain>
    </source>
</reference>
<feature type="transmembrane region" description="Helical" evidence="8">
    <location>
        <begin position="205"/>
        <end position="225"/>
    </location>
</feature>
<keyword evidence="3" id="KW-0328">Glycosyltransferase</keyword>